<keyword evidence="2 5" id="KW-0812">Transmembrane</keyword>
<dbReference type="Pfam" id="PF01694">
    <property type="entry name" value="Rhomboid"/>
    <property type="match status" value="1"/>
</dbReference>
<dbReference type="EMBL" id="FOOT01000005">
    <property type="protein sequence ID" value="SFH03567.1"/>
    <property type="molecule type" value="Genomic_DNA"/>
</dbReference>
<keyword evidence="3 5" id="KW-1133">Transmembrane helix</keyword>
<dbReference type="GO" id="GO:0016020">
    <property type="term" value="C:membrane"/>
    <property type="evidence" value="ECO:0007669"/>
    <property type="project" value="UniProtKB-SubCell"/>
</dbReference>
<evidence type="ECO:0000313" key="7">
    <source>
        <dbReference type="EMBL" id="SFH03567.1"/>
    </source>
</evidence>
<organism evidence="7 8">
    <name type="scientific">Pontibacter chinhatensis</name>
    <dbReference type="NCBI Taxonomy" id="1436961"/>
    <lineage>
        <taxon>Bacteria</taxon>
        <taxon>Pseudomonadati</taxon>
        <taxon>Bacteroidota</taxon>
        <taxon>Cytophagia</taxon>
        <taxon>Cytophagales</taxon>
        <taxon>Hymenobacteraceae</taxon>
        <taxon>Pontibacter</taxon>
    </lineage>
</organism>
<dbReference type="AlphaFoldDB" id="A0A1I2WS85"/>
<keyword evidence="7" id="KW-0378">Hydrolase</keyword>
<dbReference type="STRING" id="1436961.SAMN05421739_105153"/>
<dbReference type="InterPro" id="IPR022764">
    <property type="entry name" value="Peptidase_S54_rhomboid_dom"/>
</dbReference>
<dbReference type="OrthoDB" id="465874at2"/>
<protein>
    <submittedName>
        <fullName evidence="7">Membrane associated serine protease, rhomboid family</fullName>
    </submittedName>
</protein>
<evidence type="ECO:0000256" key="1">
    <source>
        <dbReference type="ARBA" id="ARBA00004141"/>
    </source>
</evidence>
<keyword evidence="8" id="KW-1185">Reference proteome</keyword>
<dbReference type="RefSeq" id="WP_092103317.1">
    <property type="nucleotide sequence ID" value="NZ_FOOT01000005.1"/>
</dbReference>
<sequence length="270" mass="29592">MALFSSRDYIPQTGGEPPHFGYSFLPGLLFVALMWLVSFLSYLTNVNLAFLGIMPRNFLGLIGVFLGPLIHSDLLHLLSNTFPLVLLSGFILYMHRRVALKVVVLVYLLSGLLTWVIGRQAYHIGASGVVYGLAGFLLFNGFLRQNRGAMAVSLAVLFLYSGLFYGIFPGEERVSWEGHLAGLLSGLIAAIAFGEGELTKEANRPLEPDVVQRHVSSTAGKHYQHMFISYSVQPEELSKPYHYTFDAASLSAKVSTPAAPAPSKDKAKPK</sequence>
<feature type="transmembrane region" description="Helical" evidence="5">
    <location>
        <begin position="124"/>
        <end position="143"/>
    </location>
</feature>
<dbReference type="Gene3D" id="1.20.1540.10">
    <property type="entry name" value="Rhomboid-like"/>
    <property type="match status" value="1"/>
</dbReference>
<dbReference type="InterPro" id="IPR035952">
    <property type="entry name" value="Rhomboid-like_sf"/>
</dbReference>
<evidence type="ECO:0000256" key="2">
    <source>
        <dbReference type="ARBA" id="ARBA00022692"/>
    </source>
</evidence>
<reference evidence="8" key="1">
    <citation type="submission" date="2016-10" db="EMBL/GenBank/DDBJ databases">
        <authorList>
            <person name="Varghese N."/>
            <person name="Submissions S."/>
        </authorList>
    </citation>
    <scope>NUCLEOTIDE SEQUENCE [LARGE SCALE GENOMIC DNA]</scope>
    <source>
        <strain evidence="8">LP51</strain>
    </source>
</reference>
<feature type="transmembrane region" description="Helical" evidence="5">
    <location>
        <begin position="174"/>
        <end position="194"/>
    </location>
</feature>
<evidence type="ECO:0000259" key="6">
    <source>
        <dbReference type="Pfam" id="PF01694"/>
    </source>
</evidence>
<keyword evidence="7" id="KW-0645">Protease</keyword>
<dbReference type="Proteomes" id="UP000198724">
    <property type="component" value="Unassembled WGS sequence"/>
</dbReference>
<comment type="subcellular location">
    <subcellularLocation>
        <location evidence="1">Membrane</location>
        <topology evidence="1">Multi-pass membrane protein</topology>
    </subcellularLocation>
</comment>
<keyword evidence="4 5" id="KW-0472">Membrane</keyword>
<feature type="transmembrane region" description="Helical" evidence="5">
    <location>
        <begin position="98"/>
        <end position="118"/>
    </location>
</feature>
<evidence type="ECO:0000256" key="3">
    <source>
        <dbReference type="ARBA" id="ARBA00022989"/>
    </source>
</evidence>
<gene>
    <name evidence="7" type="ORF">SAMN05421739_105153</name>
</gene>
<dbReference type="GO" id="GO:0006508">
    <property type="term" value="P:proteolysis"/>
    <property type="evidence" value="ECO:0007669"/>
    <property type="project" value="UniProtKB-KW"/>
</dbReference>
<evidence type="ECO:0000256" key="5">
    <source>
        <dbReference type="SAM" id="Phobius"/>
    </source>
</evidence>
<accession>A0A1I2WS85</accession>
<dbReference type="SUPFAM" id="SSF144091">
    <property type="entry name" value="Rhomboid-like"/>
    <property type="match status" value="1"/>
</dbReference>
<evidence type="ECO:0000256" key="4">
    <source>
        <dbReference type="ARBA" id="ARBA00023136"/>
    </source>
</evidence>
<name>A0A1I2WS85_9BACT</name>
<feature type="transmembrane region" description="Helical" evidence="5">
    <location>
        <begin position="150"/>
        <end position="168"/>
    </location>
</feature>
<dbReference type="PANTHER" id="PTHR43731:SF9">
    <property type="entry name" value="SLR1461 PROTEIN"/>
    <property type="match status" value="1"/>
</dbReference>
<feature type="transmembrane region" description="Helical" evidence="5">
    <location>
        <begin position="74"/>
        <end position="93"/>
    </location>
</feature>
<dbReference type="GO" id="GO:0004252">
    <property type="term" value="F:serine-type endopeptidase activity"/>
    <property type="evidence" value="ECO:0007669"/>
    <property type="project" value="InterPro"/>
</dbReference>
<evidence type="ECO:0000313" key="8">
    <source>
        <dbReference type="Proteomes" id="UP000198724"/>
    </source>
</evidence>
<dbReference type="InterPro" id="IPR050925">
    <property type="entry name" value="Rhomboid_protease_S54"/>
</dbReference>
<dbReference type="PANTHER" id="PTHR43731">
    <property type="entry name" value="RHOMBOID PROTEASE"/>
    <property type="match status" value="1"/>
</dbReference>
<proteinExistence type="predicted"/>
<feature type="transmembrane region" description="Helical" evidence="5">
    <location>
        <begin position="48"/>
        <end position="68"/>
    </location>
</feature>
<feature type="transmembrane region" description="Helical" evidence="5">
    <location>
        <begin position="20"/>
        <end position="41"/>
    </location>
</feature>
<feature type="domain" description="Peptidase S54 rhomboid" evidence="6">
    <location>
        <begin position="64"/>
        <end position="193"/>
    </location>
</feature>